<evidence type="ECO:0000313" key="1">
    <source>
        <dbReference type="EMBL" id="OWM66760.1"/>
    </source>
</evidence>
<dbReference type="EMBL" id="MTKT01005538">
    <property type="protein sequence ID" value="OWM66760.1"/>
    <property type="molecule type" value="Genomic_DNA"/>
</dbReference>
<reference evidence="2" key="1">
    <citation type="journal article" date="2017" name="Plant J.">
        <title>The pomegranate (Punica granatum L.) genome and the genomics of punicalagin biosynthesis.</title>
        <authorList>
            <person name="Qin G."/>
            <person name="Xu C."/>
            <person name="Ming R."/>
            <person name="Tang H."/>
            <person name="Guyot R."/>
            <person name="Kramer E.M."/>
            <person name="Hu Y."/>
            <person name="Yi X."/>
            <person name="Qi Y."/>
            <person name="Xu X."/>
            <person name="Gao Z."/>
            <person name="Pan H."/>
            <person name="Jian J."/>
            <person name="Tian Y."/>
            <person name="Yue Z."/>
            <person name="Xu Y."/>
        </authorList>
    </citation>
    <scope>NUCLEOTIDE SEQUENCE [LARGE SCALE GENOMIC DNA]</scope>
    <source>
        <strain evidence="2">cv. Dabenzi</strain>
    </source>
</reference>
<dbReference type="Proteomes" id="UP000197138">
    <property type="component" value="Unassembled WGS sequence"/>
</dbReference>
<proteinExistence type="predicted"/>
<dbReference type="AlphaFoldDB" id="A0A218W374"/>
<protein>
    <submittedName>
        <fullName evidence="1">Uncharacterized protein</fullName>
    </submittedName>
</protein>
<gene>
    <name evidence="1" type="ORF">CDL15_Pgr010412</name>
</gene>
<comment type="caution">
    <text evidence="1">The sequence shown here is derived from an EMBL/GenBank/DDBJ whole genome shotgun (WGS) entry which is preliminary data.</text>
</comment>
<accession>A0A218W374</accession>
<organism evidence="1 2">
    <name type="scientific">Punica granatum</name>
    <name type="common">Pomegranate</name>
    <dbReference type="NCBI Taxonomy" id="22663"/>
    <lineage>
        <taxon>Eukaryota</taxon>
        <taxon>Viridiplantae</taxon>
        <taxon>Streptophyta</taxon>
        <taxon>Embryophyta</taxon>
        <taxon>Tracheophyta</taxon>
        <taxon>Spermatophyta</taxon>
        <taxon>Magnoliopsida</taxon>
        <taxon>eudicotyledons</taxon>
        <taxon>Gunneridae</taxon>
        <taxon>Pentapetalae</taxon>
        <taxon>rosids</taxon>
        <taxon>malvids</taxon>
        <taxon>Myrtales</taxon>
        <taxon>Lythraceae</taxon>
        <taxon>Punica</taxon>
    </lineage>
</organism>
<name>A0A218W374_PUNGR</name>
<sequence length="90" mass="9530">MSVLIPNFPTQITLILATGHCSEFISIQSDQFCSCLGSRFQALAMKPQLGSEGAPEAATYNAGGIILKPTRPDVASPFPLPAVALDDFSF</sequence>
<evidence type="ECO:0000313" key="2">
    <source>
        <dbReference type="Proteomes" id="UP000197138"/>
    </source>
</evidence>